<dbReference type="InterPro" id="IPR029313">
    <property type="entry name" value="FANCI_S3"/>
</dbReference>
<dbReference type="GO" id="GO:0070182">
    <property type="term" value="F:DNA polymerase binding"/>
    <property type="evidence" value="ECO:0007669"/>
    <property type="project" value="TreeGrafter"/>
</dbReference>
<dbReference type="PANTHER" id="PTHR21818">
    <property type="entry name" value="BC025462 PROTEIN"/>
    <property type="match status" value="1"/>
</dbReference>
<dbReference type="Pfam" id="PF14678">
    <property type="entry name" value="FANCI_S4"/>
    <property type="match status" value="1"/>
</dbReference>
<dbReference type="Pfam" id="PF14675">
    <property type="entry name" value="FANCI_S1"/>
    <property type="match status" value="1"/>
</dbReference>
<dbReference type="InterPro" id="IPR026171">
    <property type="entry name" value="FANCI"/>
</dbReference>
<feature type="domain" description="FANCI helical" evidence="6">
    <location>
        <begin position="289"/>
        <end position="373"/>
    </location>
</feature>
<dbReference type="Pfam" id="PF14680">
    <property type="entry name" value="FANCI_HD2"/>
    <property type="match status" value="1"/>
</dbReference>
<evidence type="ECO:0000313" key="9">
    <source>
        <dbReference type="Proteomes" id="UP000801492"/>
    </source>
</evidence>
<dbReference type="InterPro" id="IPR029312">
    <property type="entry name" value="FANCI_HD2"/>
</dbReference>
<dbReference type="EMBL" id="VTPC01001479">
    <property type="protein sequence ID" value="KAF2901837.1"/>
    <property type="molecule type" value="Genomic_DNA"/>
</dbReference>
<dbReference type="InterPro" id="IPR029308">
    <property type="entry name" value="FANCI_S1"/>
</dbReference>
<dbReference type="GO" id="GO:0006281">
    <property type="term" value="P:DNA repair"/>
    <property type="evidence" value="ECO:0007669"/>
    <property type="project" value="InterPro"/>
</dbReference>
<evidence type="ECO:0000259" key="7">
    <source>
        <dbReference type="Pfam" id="PF14680"/>
    </source>
</evidence>
<name>A0A8K0DEX6_IGNLU</name>
<dbReference type="Pfam" id="PF14679">
    <property type="entry name" value="FANCI_HD1"/>
    <property type="match status" value="1"/>
</dbReference>
<evidence type="ECO:0008006" key="10">
    <source>
        <dbReference type="Google" id="ProtNLM"/>
    </source>
</evidence>
<sequence length="1286" mass="146203">MTEIENKVREYGQKADREGLKQYVESLDADELVEMTCDRINNPNFVHTWNYIMQAFTDSSESHRKRFKLVSALLQELEKGLLPSSQSSRLITRTCVELPKFKSQHLISLCNYCIECIQKGKVTEMCWKEILPEILNVLVEIELLEHNDSEMTGLEYKAQLVNSLCMLVWSPDIVTSLTSMFIDMPLNKEEHLQVVNKLGQYMEKLTCQEIPAFVYQLLKLCRYQNSRSIFLRLQYYFGTRVYSRLHINQEANSDSTNVDVIGDAADEEAVEVESTVLYHIYESASVGHECIKDYLTSLKNMIKSPEFILHPFQFTVLLTISSISALEERVMEILRLGISRAIQEEHRKIDSCWFRDMVPNTCKIEDILRQIIDCCTIADRHLVVQGLVQLAYILLGVNAMLIKDGTVIAEKHWQLGKIILLKIIKKKRHVAPFIITSLSNRIVTGQNAFQYIDCVLILSQKMSLIMLENQSCIIELVEYLVQVPGPVANNLLDAILPLTKVSPTIRDHLILLLRKALYSRITETRQMAVSGFLKLIKNLKISNLAALSQSSSSSSFSSGHSLLTQASLNCTGRSTSNAFSNEALCLEVLGILRRCFMQQAEVRAQLYDGLYDAVCMNPELGIPVLDVIWIHFNNLYVTDENTLPPLDFSKVTVTHELDVKLQDDGTDLLDVIPESQQKLLVLKEALSVYEALIGYKICSWGPQSEDNGQQISNLFQSYSRLMDFAKNLLKPKKSDKRKKKGDANKTTQSSQNTSKVDGTPKSKSFKLPKTILDFQTIGKILHLLHKSEVAWANADQANIIKRKLNFHRHIMNATIQLVQRLKSLKTTKAQHTKMYYNYVTEIAGILYERCIARLNEFIDFDCTTAILSLECFHLILVVISNHYRSNLPTFLCVVAGKSKDEDLLSVLTVFVETYKKLFEMDESELSTDPEIKRMSLLLLEWLKNIMNNNTMFNKQVACSFISLAFNTQIKFKTSINLFESVALRLSEVMGTINEDKPNAEEPKIIDNLTASGVFPLLCSSIKTMLDDVDWIIVRLRSEHGMISYPGEANVERRREYLKSKERGVCCQLCPIITILGVMCNITIPPGNQLEALFKNITHLYNSLNALTKYFILRSSKINLVFQGARFERVARLAGKQLSSIVYDFIIYFEESQKQDAENTQTKKKSVDTTTLKSKVLRETRLIPKTIYEIEQFGKSVIQLSNKTKVDLTKFVGQGTARDFRIKGLKEVLQQIGNETNVTIDDDSASGGDISVESESNMETDDVFSERETGDSGDEMPPPPPKKKVKK</sequence>
<feature type="domain" description="FANCI solenoid 1" evidence="2">
    <location>
        <begin position="64"/>
        <end position="284"/>
    </location>
</feature>
<feature type="domain" description="FANCI solenoid 4" evidence="5">
    <location>
        <begin position="977"/>
        <end position="1223"/>
    </location>
</feature>
<organism evidence="8 9">
    <name type="scientific">Ignelater luminosus</name>
    <name type="common">Cucubano</name>
    <name type="synonym">Pyrophorus luminosus</name>
    <dbReference type="NCBI Taxonomy" id="2038154"/>
    <lineage>
        <taxon>Eukaryota</taxon>
        <taxon>Metazoa</taxon>
        <taxon>Ecdysozoa</taxon>
        <taxon>Arthropoda</taxon>
        <taxon>Hexapoda</taxon>
        <taxon>Insecta</taxon>
        <taxon>Pterygota</taxon>
        <taxon>Neoptera</taxon>
        <taxon>Endopterygota</taxon>
        <taxon>Coleoptera</taxon>
        <taxon>Polyphaga</taxon>
        <taxon>Elateriformia</taxon>
        <taxon>Elateroidea</taxon>
        <taxon>Elateridae</taxon>
        <taxon>Agrypninae</taxon>
        <taxon>Pyrophorini</taxon>
        <taxon>Ignelater</taxon>
    </lineage>
</organism>
<evidence type="ECO:0000256" key="1">
    <source>
        <dbReference type="SAM" id="MobiDB-lite"/>
    </source>
</evidence>
<dbReference type="InterPro" id="IPR029310">
    <property type="entry name" value="FANCI_HD1"/>
</dbReference>
<protein>
    <recommendedName>
        <fullName evidence="10">Fanconi anemia group I protein</fullName>
    </recommendedName>
</protein>
<feature type="domain" description="FANCI solenoid 2" evidence="3">
    <location>
        <begin position="383"/>
        <end position="533"/>
    </location>
</feature>
<feature type="region of interest" description="Disordered" evidence="1">
    <location>
        <begin position="1237"/>
        <end position="1286"/>
    </location>
</feature>
<comment type="caution">
    <text evidence="8">The sequence shown here is derived from an EMBL/GenBank/DDBJ whole genome shotgun (WGS) entry which is preliminary data.</text>
</comment>
<evidence type="ECO:0000259" key="3">
    <source>
        <dbReference type="Pfam" id="PF14676"/>
    </source>
</evidence>
<dbReference type="Pfam" id="PF14677">
    <property type="entry name" value="FANCI_S3"/>
    <property type="match status" value="1"/>
</dbReference>
<feature type="region of interest" description="Disordered" evidence="1">
    <location>
        <begin position="732"/>
        <end position="762"/>
    </location>
</feature>
<feature type="domain" description="FANCI helical" evidence="7">
    <location>
        <begin position="554"/>
        <end position="663"/>
    </location>
</feature>
<evidence type="ECO:0000313" key="8">
    <source>
        <dbReference type="EMBL" id="KAF2901837.1"/>
    </source>
</evidence>
<keyword evidence="9" id="KW-1185">Reference proteome</keyword>
<feature type="domain" description="FANCI solenoid 3" evidence="4">
    <location>
        <begin position="771"/>
        <end position="955"/>
    </location>
</feature>
<dbReference type="Pfam" id="PF14676">
    <property type="entry name" value="FANCI_S2"/>
    <property type="match status" value="1"/>
</dbReference>
<gene>
    <name evidence="8" type="ORF">ILUMI_04348</name>
</gene>
<feature type="compositionally biased region" description="Polar residues" evidence="1">
    <location>
        <begin position="746"/>
        <end position="756"/>
    </location>
</feature>
<evidence type="ECO:0000259" key="6">
    <source>
        <dbReference type="Pfam" id="PF14679"/>
    </source>
</evidence>
<dbReference type="OrthoDB" id="195089at2759"/>
<evidence type="ECO:0000259" key="2">
    <source>
        <dbReference type="Pfam" id="PF14675"/>
    </source>
</evidence>
<accession>A0A8K0DEX6</accession>
<dbReference type="InterPro" id="IPR029314">
    <property type="entry name" value="FANCI_S4"/>
</dbReference>
<dbReference type="InterPro" id="IPR029315">
    <property type="entry name" value="FANCI_S2"/>
</dbReference>
<dbReference type="Proteomes" id="UP000801492">
    <property type="component" value="Unassembled WGS sequence"/>
</dbReference>
<evidence type="ECO:0000259" key="4">
    <source>
        <dbReference type="Pfam" id="PF14677"/>
    </source>
</evidence>
<proteinExistence type="predicted"/>
<dbReference type="PANTHER" id="PTHR21818:SF0">
    <property type="entry name" value="FANCONI ANEMIA GROUP I PROTEIN"/>
    <property type="match status" value="1"/>
</dbReference>
<reference evidence="8" key="1">
    <citation type="submission" date="2019-08" db="EMBL/GenBank/DDBJ databases">
        <title>The genome of the North American firefly Photinus pyralis.</title>
        <authorList>
            <consortium name="Photinus pyralis genome working group"/>
            <person name="Fallon T.R."/>
            <person name="Sander Lower S.E."/>
            <person name="Weng J.-K."/>
        </authorList>
    </citation>
    <scope>NUCLEOTIDE SEQUENCE</scope>
    <source>
        <strain evidence="8">TRF0915ILg1</strain>
        <tissue evidence="8">Whole body</tissue>
    </source>
</reference>
<evidence type="ECO:0000259" key="5">
    <source>
        <dbReference type="Pfam" id="PF14678"/>
    </source>
</evidence>